<dbReference type="Proteomes" id="UP000616769">
    <property type="component" value="Unassembled WGS sequence"/>
</dbReference>
<evidence type="ECO:0000256" key="1">
    <source>
        <dbReference type="SAM" id="MobiDB-lite"/>
    </source>
</evidence>
<dbReference type="EMBL" id="JXLN01010125">
    <property type="protein sequence ID" value="KPM05165.1"/>
    <property type="molecule type" value="Genomic_DNA"/>
</dbReference>
<feature type="region of interest" description="Disordered" evidence="1">
    <location>
        <begin position="21"/>
        <end position="64"/>
    </location>
</feature>
<reference evidence="2 3" key="1">
    <citation type="journal article" date="2015" name="Parasit. Vectors">
        <title>Draft genome of the scabies mite.</title>
        <authorList>
            <person name="Rider S.D.Jr."/>
            <person name="Morgan M.S."/>
            <person name="Arlian L.G."/>
        </authorList>
    </citation>
    <scope>NUCLEOTIDE SEQUENCE [LARGE SCALE GENOMIC DNA]</scope>
    <source>
        <strain evidence="2">Arlian Lab</strain>
    </source>
</reference>
<evidence type="ECO:0000313" key="2">
    <source>
        <dbReference type="EMBL" id="KPM05165.1"/>
    </source>
</evidence>
<dbReference type="VEuPathDB" id="VectorBase:SSCA007628"/>
<name>A0A132A3H7_SARSC</name>
<dbReference type="AlphaFoldDB" id="A0A132A3H7"/>
<comment type="caution">
    <text evidence="2">The sequence shown here is derived from an EMBL/GenBank/DDBJ whole genome shotgun (WGS) entry which is preliminary data.</text>
</comment>
<protein>
    <submittedName>
        <fullName evidence="2">Uncharacterized protein</fullName>
    </submittedName>
</protein>
<feature type="compositionally biased region" description="Acidic residues" evidence="1">
    <location>
        <begin position="41"/>
        <end position="54"/>
    </location>
</feature>
<evidence type="ECO:0000313" key="3">
    <source>
        <dbReference type="Proteomes" id="UP000616769"/>
    </source>
</evidence>
<sequence length="85" mass="9554">MNENLIETLLCIYCETIYDGITKQNDPNESNESYSSNENGGDGDGDFGDMDGEGDVGGRDPNRNSHRYYFVITEPENDVHEMILL</sequence>
<accession>A0A132A3H7</accession>
<organism evidence="2 3">
    <name type="scientific">Sarcoptes scabiei</name>
    <name type="common">Itch mite</name>
    <name type="synonym">Acarus scabiei</name>
    <dbReference type="NCBI Taxonomy" id="52283"/>
    <lineage>
        <taxon>Eukaryota</taxon>
        <taxon>Metazoa</taxon>
        <taxon>Ecdysozoa</taxon>
        <taxon>Arthropoda</taxon>
        <taxon>Chelicerata</taxon>
        <taxon>Arachnida</taxon>
        <taxon>Acari</taxon>
        <taxon>Acariformes</taxon>
        <taxon>Sarcoptiformes</taxon>
        <taxon>Astigmata</taxon>
        <taxon>Psoroptidia</taxon>
        <taxon>Sarcoptoidea</taxon>
        <taxon>Sarcoptidae</taxon>
        <taxon>Sarcoptinae</taxon>
        <taxon>Sarcoptes</taxon>
    </lineage>
</organism>
<feature type="compositionally biased region" description="Low complexity" evidence="1">
    <location>
        <begin position="27"/>
        <end position="39"/>
    </location>
</feature>
<proteinExistence type="predicted"/>
<gene>
    <name evidence="2" type="ORF">QR98_0036240</name>
</gene>
<dbReference type="OrthoDB" id="6287725at2759"/>